<reference evidence="4 5" key="1">
    <citation type="submission" date="2020-02" db="EMBL/GenBank/DDBJ databases">
        <authorList>
            <person name="Ma Q."/>
            <person name="Huang Y."/>
            <person name="Song X."/>
            <person name="Pei D."/>
        </authorList>
    </citation>
    <scope>NUCLEOTIDE SEQUENCE [LARGE SCALE GENOMIC DNA]</scope>
    <source>
        <strain evidence="4">Sxm20200214</strain>
        <tissue evidence="4">Leaf</tissue>
    </source>
</reference>
<evidence type="ECO:0000313" key="5">
    <source>
        <dbReference type="Proteomes" id="UP000886595"/>
    </source>
</evidence>
<dbReference type="EMBL" id="JAAMPC010000011">
    <property type="protein sequence ID" value="KAG2280301.1"/>
    <property type="molecule type" value="Genomic_DNA"/>
</dbReference>
<name>A0A8X7R1V8_BRACI</name>
<comment type="caution">
    <text evidence="4">The sequence shown here is derived from an EMBL/GenBank/DDBJ whole genome shotgun (WGS) entry which is preliminary data.</text>
</comment>
<feature type="compositionally biased region" description="Basic and acidic residues" evidence="2">
    <location>
        <begin position="79"/>
        <end position="103"/>
    </location>
</feature>
<dbReference type="Proteomes" id="UP000886595">
    <property type="component" value="Unassembled WGS sequence"/>
</dbReference>
<sequence>MAGVVGSHEFVFVIFPLAKPPAYGEGMAFVVASKTDLMAKGTATSGLGLFNPGNKNITENQILAVELDISESSEQFYESDNHKAKEKPREKNDEEKVESKNRKEMNVTRYELLNINLSH</sequence>
<dbReference type="Gene3D" id="2.60.120.200">
    <property type="match status" value="1"/>
</dbReference>
<dbReference type="Pfam" id="PF00139">
    <property type="entry name" value="Lectin_legB"/>
    <property type="match status" value="1"/>
</dbReference>
<proteinExistence type="predicted"/>
<evidence type="ECO:0000256" key="1">
    <source>
        <dbReference type="ARBA" id="ARBA00022734"/>
    </source>
</evidence>
<evidence type="ECO:0000259" key="3">
    <source>
        <dbReference type="Pfam" id="PF00139"/>
    </source>
</evidence>
<feature type="domain" description="Legume lectin" evidence="3">
    <location>
        <begin position="9"/>
        <end position="82"/>
    </location>
</feature>
<evidence type="ECO:0000313" key="4">
    <source>
        <dbReference type="EMBL" id="KAG2280301.1"/>
    </source>
</evidence>
<dbReference type="SUPFAM" id="SSF49899">
    <property type="entry name" value="Concanavalin A-like lectins/glucanases"/>
    <property type="match status" value="1"/>
</dbReference>
<protein>
    <recommendedName>
        <fullName evidence="3">Legume lectin domain-containing protein</fullName>
    </recommendedName>
</protein>
<evidence type="ECO:0000256" key="2">
    <source>
        <dbReference type="SAM" id="MobiDB-lite"/>
    </source>
</evidence>
<dbReference type="InterPro" id="IPR013320">
    <property type="entry name" value="ConA-like_dom_sf"/>
</dbReference>
<dbReference type="GO" id="GO:0030246">
    <property type="term" value="F:carbohydrate binding"/>
    <property type="evidence" value="ECO:0007669"/>
    <property type="project" value="UniProtKB-KW"/>
</dbReference>
<gene>
    <name evidence="4" type="ORF">Bca52824_051521</name>
</gene>
<feature type="region of interest" description="Disordered" evidence="2">
    <location>
        <begin position="74"/>
        <end position="103"/>
    </location>
</feature>
<keyword evidence="5" id="KW-1185">Reference proteome</keyword>
<organism evidence="4 5">
    <name type="scientific">Brassica carinata</name>
    <name type="common">Ethiopian mustard</name>
    <name type="synonym">Abyssinian cabbage</name>
    <dbReference type="NCBI Taxonomy" id="52824"/>
    <lineage>
        <taxon>Eukaryota</taxon>
        <taxon>Viridiplantae</taxon>
        <taxon>Streptophyta</taxon>
        <taxon>Embryophyta</taxon>
        <taxon>Tracheophyta</taxon>
        <taxon>Spermatophyta</taxon>
        <taxon>Magnoliopsida</taxon>
        <taxon>eudicotyledons</taxon>
        <taxon>Gunneridae</taxon>
        <taxon>Pentapetalae</taxon>
        <taxon>rosids</taxon>
        <taxon>malvids</taxon>
        <taxon>Brassicales</taxon>
        <taxon>Brassicaceae</taxon>
        <taxon>Brassiceae</taxon>
        <taxon>Brassica</taxon>
    </lineage>
</organism>
<keyword evidence="1" id="KW-0430">Lectin</keyword>
<accession>A0A8X7R1V8</accession>
<dbReference type="InterPro" id="IPR001220">
    <property type="entry name" value="Legume_lectin_dom"/>
</dbReference>
<dbReference type="AlphaFoldDB" id="A0A8X7R1V8"/>